<comment type="subcellular location">
    <subcellularLocation>
        <location evidence="1">Cell membrane</location>
        <topology evidence="1">Multi-pass membrane protein</topology>
    </subcellularLocation>
</comment>
<feature type="transmembrane region" description="Helical" evidence="8">
    <location>
        <begin position="78"/>
        <end position="100"/>
    </location>
</feature>
<evidence type="ECO:0000256" key="4">
    <source>
        <dbReference type="ARBA" id="ARBA00022692"/>
    </source>
</evidence>
<dbReference type="InterPro" id="IPR051539">
    <property type="entry name" value="T4SS-coupling_protein"/>
</dbReference>
<gene>
    <name evidence="9" type="ORF">CYMTET_5817</name>
    <name evidence="10" type="ORF">CYMTET_5880</name>
</gene>
<evidence type="ECO:0000313" key="10">
    <source>
        <dbReference type="EMBL" id="KAK3286654.1"/>
    </source>
</evidence>
<evidence type="ECO:0000256" key="6">
    <source>
        <dbReference type="ARBA" id="ARBA00023136"/>
    </source>
</evidence>
<evidence type="ECO:0008006" key="12">
    <source>
        <dbReference type="Google" id="ProtNLM"/>
    </source>
</evidence>
<comment type="similarity">
    <text evidence="2">Belongs to the VirD4/TraG family.</text>
</comment>
<organism evidence="9 11">
    <name type="scientific">Cymbomonas tetramitiformis</name>
    <dbReference type="NCBI Taxonomy" id="36881"/>
    <lineage>
        <taxon>Eukaryota</taxon>
        <taxon>Viridiplantae</taxon>
        <taxon>Chlorophyta</taxon>
        <taxon>Pyramimonadophyceae</taxon>
        <taxon>Pyramimonadales</taxon>
        <taxon>Pyramimonadaceae</taxon>
        <taxon>Cymbomonas</taxon>
    </lineage>
</organism>
<evidence type="ECO:0000313" key="11">
    <source>
        <dbReference type="Proteomes" id="UP001190700"/>
    </source>
</evidence>
<dbReference type="Proteomes" id="UP001190700">
    <property type="component" value="Unassembled WGS sequence"/>
</dbReference>
<dbReference type="PANTHER" id="PTHR37937:SF1">
    <property type="entry name" value="CONJUGATIVE TRANSFER: DNA TRANSPORT"/>
    <property type="match status" value="1"/>
</dbReference>
<proteinExistence type="inferred from homology"/>
<feature type="region of interest" description="Disordered" evidence="7">
    <location>
        <begin position="513"/>
        <end position="546"/>
    </location>
</feature>
<dbReference type="PANTHER" id="PTHR37937">
    <property type="entry name" value="CONJUGATIVE TRANSFER: DNA TRANSPORT"/>
    <property type="match status" value="1"/>
</dbReference>
<evidence type="ECO:0000256" key="3">
    <source>
        <dbReference type="ARBA" id="ARBA00022475"/>
    </source>
</evidence>
<keyword evidence="4 8" id="KW-0812">Transmembrane</keyword>
<comment type="caution">
    <text evidence="9">The sequence shown here is derived from an EMBL/GenBank/DDBJ whole genome shotgun (WGS) entry which is preliminary data.</text>
</comment>
<feature type="transmembrane region" description="Helical" evidence="8">
    <location>
        <begin position="48"/>
        <end position="66"/>
    </location>
</feature>
<dbReference type="Pfam" id="PF02534">
    <property type="entry name" value="T4SS-DNA_transf"/>
    <property type="match status" value="1"/>
</dbReference>
<dbReference type="EMBL" id="LGRX02001216">
    <property type="protein sequence ID" value="KAK3286654.1"/>
    <property type="molecule type" value="Genomic_DNA"/>
</dbReference>
<evidence type="ECO:0000256" key="5">
    <source>
        <dbReference type="ARBA" id="ARBA00022989"/>
    </source>
</evidence>
<keyword evidence="3" id="KW-1003">Cell membrane</keyword>
<dbReference type="GO" id="GO:0005886">
    <property type="term" value="C:plasma membrane"/>
    <property type="evidence" value="ECO:0007669"/>
    <property type="project" value="UniProtKB-SubCell"/>
</dbReference>
<sequence length="592" mass="64329">MFIDSFSGNIQPSQAWVYLAILHPTVIAAAVTLLATSIAIGMNEDCRFAHMAAIAALVILSGYQIWNYQSYFTSWPYLLKPGIHLLVGILFTAGGLRTLIRSGGFASNDDERRVKGGVFGDAAFATVAEMTRRFPNNGDVIIGEAYIPKLGGEVGAKPAGKAPMLTDTLKSGSTHGLLIAGSGGYKTTSVILPTLCASDHSCVVFDPKRELADQTERIRRGHGKVVHRLDPNAATIYGFNALDWINMEAPSATADVYEVANWIIGESISQTTENAGAHFQSLAKNLVHALLLDILTSPDIDAEDKTLATLGQRVGLDEDDMKVTLEEIAKYSAHSTARQMASSLYKLDHRTFSQIHSSVAASAKWLLFENLVGVVSADNFTTADIVEQRADLFIQPDLLTLTTHPGLARVVLGSLLLPMFRGGIPEGSRVVFLLDEVARLGFMSILETARDVGRSAGITLILMYQSHGQFSDQWGREGTNKWFENVAWRAYGAVSDQTTAEIISRSIGDQTVLSEGQSRSAGSSSRKMEIFGTSSSNQGQSASEQRRRLINPDEILSEVPADAQFIFVQGMPPILAGRAIYFRRPDLAKWID</sequence>
<dbReference type="AlphaFoldDB" id="A0AAE0LIG3"/>
<feature type="compositionally biased region" description="Polar residues" evidence="7">
    <location>
        <begin position="532"/>
        <end position="543"/>
    </location>
</feature>
<dbReference type="SUPFAM" id="SSF52540">
    <property type="entry name" value="P-loop containing nucleoside triphosphate hydrolases"/>
    <property type="match status" value="1"/>
</dbReference>
<evidence type="ECO:0000256" key="2">
    <source>
        <dbReference type="ARBA" id="ARBA00008806"/>
    </source>
</evidence>
<dbReference type="Gene3D" id="3.40.50.300">
    <property type="entry name" value="P-loop containing nucleotide triphosphate hydrolases"/>
    <property type="match status" value="1"/>
</dbReference>
<dbReference type="NCBIfam" id="NF010394">
    <property type="entry name" value="PRK13822.1"/>
    <property type="match status" value="1"/>
</dbReference>
<dbReference type="EMBL" id="LGRX02001216">
    <property type="protein sequence ID" value="KAK3286591.1"/>
    <property type="molecule type" value="Genomic_DNA"/>
</dbReference>
<reference evidence="9" key="2">
    <citation type="submission" date="2023-06" db="EMBL/GenBank/DDBJ databases">
        <title>Long-read-based genome assembly of the green algal bacterivore Cymbomonas tetramitiformis.</title>
        <authorList>
            <person name="Gyaltshen Y."/>
            <person name="Rozenberg A."/>
            <person name="Paasch A."/>
            <person name="Burns J.A."/>
            <person name="Warring S."/>
            <person name="Larson R."/>
            <person name="Maurer-Alcala X."/>
            <person name="Dacks J."/>
            <person name="Kim E."/>
        </authorList>
    </citation>
    <scope>NUCLEOTIDE SEQUENCE</scope>
    <source>
        <strain evidence="9">PLY_AMNH</strain>
    </source>
</reference>
<feature type="compositionally biased region" description="Low complexity" evidence="7">
    <location>
        <begin position="514"/>
        <end position="525"/>
    </location>
</feature>
<evidence type="ECO:0000313" key="9">
    <source>
        <dbReference type="EMBL" id="KAK3286591.1"/>
    </source>
</evidence>
<reference evidence="9 11" key="1">
    <citation type="journal article" date="2015" name="Genome Biol. Evol.">
        <title>Comparative Genomics of a Bacterivorous Green Alga Reveals Evolutionary Causalities and Consequences of Phago-Mixotrophic Mode of Nutrition.</title>
        <authorList>
            <person name="Burns J.A."/>
            <person name="Paasch A."/>
            <person name="Narechania A."/>
            <person name="Kim E."/>
        </authorList>
    </citation>
    <scope>NUCLEOTIDE SEQUENCE [LARGE SCALE GENOMIC DNA]</scope>
    <source>
        <strain evidence="9">PLY_AMNH</strain>
    </source>
</reference>
<evidence type="ECO:0000256" key="7">
    <source>
        <dbReference type="SAM" id="MobiDB-lite"/>
    </source>
</evidence>
<accession>A0AAE0LIG3</accession>
<evidence type="ECO:0000256" key="1">
    <source>
        <dbReference type="ARBA" id="ARBA00004651"/>
    </source>
</evidence>
<name>A0AAE0LIG3_9CHLO</name>
<dbReference type="CDD" id="cd01127">
    <property type="entry name" value="TrwB_TraG_TraD_VirD4"/>
    <property type="match status" value="1"/>
</dbReference>
<protein>
    <recommendedName>
        <fullName evidence="12">Conjugal transfer protein TraG</fullName>
    </recommendedName>
</protein>
<dbReference type="InterPro" id="IPR003688">
    <property type="entry name" value="TraG/VirD4"/>
</dbReference>
<dbReference type="InterPro" id="IPR027417">
    <property type="entry name" value="P-loop_NTPase"/>
</dbReference>
<feature type="transmembrane region" description="Helical" evidence="8">
    <location>
        <begin position="15"/>
        <end position="36"/>
    </location>
</feature>
<keyword evidence="6 8" id="KW-0472">Membrane</keyword>
<keyword evidence="5 8" id="KW-1133">Transmembrane helix</keyword>
<evidence type="ECO:0000256" key="8">
    <source>
        <dbReference type="SAM" id="Phobius"/>
    </source>
</evidence>
<keyword evidence="11" id="KW-1185">Reference proteome</keyword>